<dbReference type="Pfam" id="PF03796">
    <property type="entry name" value="DnaB_C"/>
    <property type="match status" value="1"/>
</dbReference>
<gene>
    <name evidence="13" type="ORF">MNBD_NITROSPIRAE01-830</name>
</gene>
<evidence type="ECO:0000256" key="8">
    <source>
        <dbReference type="ARBA" id="ARBA00023125"/>
    </source>
</evidence>
<sequence length="465" mass="52048">MSAVDTSLKRLPPQNIEAERAILAAVMLDNQAINRAVEVLKTEDFYRESHRKIYSAMLDLNDMSEAIDLITLSDRLRIKDELEAIGGDLYLVELLESVATAANVRLHAKIVHEKGLLRELISIATNIVTQGYDTDGKVDELLDEAERSIFEITDKSMRATFVPMKELVKAGFEIIEKLADQKMTGLPSRYKDLDKMTSGFQPSDLVIVAGRPSMGKTAFALGLAQNIALSEQKTVGIFSLEMSKEQLVLRMLCSEARVDAHKLRSGFLGQPGNDNWRRLIEAAGRLNEAPIFIDDTASISILEMRAKARRLKAEHNLGILIVDYLQLMRGRGNVNSREQEISEISRSLKGLAKELKIPIIALSQLSRAVESRPEKKKRPILADLRESGAIEQDADVVLFIYREEVYDPCKCAADGECICGRRGVAEIIIGKQRNGPIGDVPMAFLNRYTRFEDLASDHPRRFRPE</sequence>
<keyword evidence="6 13" id="KW-0347">Helicase</keyword>
<evidence type="ECO:0000256" key="7">
    <source>
        <dbReference type="ARBA" id="ARBA00022840"/>
    </source>
</evidence>
<accession>A0A3B1DE13</accession>
<dbReference type="PROSITE" id="PS51199">
    <property type="entry name" value="SF4_HELICASE"/>
    <property type="match status" value="1"/>
</dbReference>
<dbReference type="PANTHER" id="PTHR30153">
    <property type="entry name" value="REPLICATIVE DNA HELICASE DNAB"/>
    <property type="match status" value="1"/>
</dbReference>
<dbReference type="InterPro" id="IPR007694">
    <property type="entry name" value="DNA_helicase_DnaB-like_C"/>
</dbReference>
<dbReference type="InterPro" id="IPR027417">
    <property type="entry name" value="P-loop_NTPase"/>
</dbReference>
<dbReference type="InterPro" id="IPR016136">
    <property type="entry name" value="DNA_helicase_N/primase_C"/>
</dbReference>
<evidence type="ECO:0000256" key="10">
    <source>
        <dbReference type="ARBA" id="ARBA00044969"/>
    </source>
</evidence>
<feature type="domain" description="SF4 helicase" evidence="12">
    <location>
        <begin position="179"/>
        <end position="458"/>
    </location>
</feature>
<dbReference type="Pfam" id="PF00772">
    <property type="entry name" value="DnaB"/>
    <property type="match status" value="1"/>
</dbReference>
<protein>
    <recommendedName>
        <fullName evidence="10">DNA 5'-3' helicase</fullName>
        <ecNumber evidence="10">5.6.2.3</ecNumber>
    </recommendedName>
</protein>
<evidence type="ECO:0000313" key="13">
    <source>
        <dbReference type="EMBL" id="VAX26887.1"/>
    </source>
</evidence>
<dbReference type="GO" id="GO:0043139">
    <property type="term" value="F:5'-3' DNA helicase activity"/>
    <property type="evidence" value="ECO:0007669"/>
    <property type="project" value="UniProtKB-EC"/>
</dbReference>
<keyword evidence="2" id="KW-0639">Primosome</keyword>
<dbReference type="GO" id="GO:0006269">
    <property type="term" value="P:DNA replication, synthesis of primer"/>
    <property type="evidence" value="ECO:0007669"/>
    <property type="project" value="UniProtKB-KW"/>
</dbReference>
<proteinExistence type="inferred from homology"/>
<organism evidence="13">
    <name type="scientific">hydrothermal vent metagenome</name>
    <dbReference type="NCBI Taxonomy" id="652676"/>
    <lineage>
        <taxon>unclassified sequences</taxon>
        <taxon>metagenomes</taxon>
        <taxon>ecological metagenomes</taxon>
    </lineage>
</organism>
<dbReference type="AlphaFoldDB" id="A0A3B1DE13"/>
<dbReference type="GO" id="GO:0005524">
    <property type="term" value="F:ATP binding"/>
    <property type="evidence" value="ECO:0007669"/>
    <property type="project" value="UniProtKB-KW"/>
</dbReference>
<dbReference type="InterPro" id="IPR036185">
    <property type="entry name" value="DNA_heli_DnaB-like_N_sf"/>
</dbReference>
<keyword evidence="4" id="KW-0547">Nucleotide-binding</keyword>
<dbReference type="GO" id="GO:0003677">
    <property type="term" value="F:DNA binding"/>
    <property type="evidence" value="ECO:0007669"/>
    <property type="project" value="UniProtKB-KW"/>
</dbReference>
<comment type="catalytic activity">
    <reaction evidence="11">
        <text>ATP + H2O = ADP + phosphate + H(+)</text>
        <dbReference type="Rhea" id="RHEA:13065"/>
        <dbReference type="ChEBI" id="CHEBI:15377"/>
        <dbReference type="ChEBI" id="CHEBI:15378"/>
        <dbReference type="ChEBI" id="CHEBI:30616"/>
        <dbReference type="ChEBI" id="CHEBI:43474"/>
        <dbReference type="ChEBI" id="CHEBI:456216"/>
        <dbReference type="EC" id="5.6.2.3"/>
    </reaction>
</comment>
<keyword evidence="8" id="KW-0238">DNA-binding</keyword>
<name>A0A3B1DE13_9ZZZZ</name>
<dbReference type="GO" id="GO:1990077">
    <property type="term" value="C:primosome complex"/>
    <property type="evidence" value="ECO:0007669"/>
    <property type="project" value="UniProtKB-KW"/>
</dbReference>
<dbReference type="FunFam" id="3.40.50.300:FF:000076">
    <property type="entry name" value="Replicative DNA helicase"/>
    <property type="match status" value="1"/>
</dbReference>
<dbReference type="SUPFAM" id="SSF48024">
    <property type="entry name" value="N-terminal domain of DnaB helicase"/>
    <property type="match status" value="1"/>
</dbReference>
<evidence type="ECO:0000256" key="3">
    <source>
        <dbReference type="ARBA" id="ARBA00022705"/>
    </source>
</evidence>
<dbReference type="InterPro" id="IPR003593">
    <property type="entry name" value="AAA+_ATPase"/>
</dbReference>
<dbReference type="Gene3D" id="1.10.860.10">
    <property type="entry name" value="DNAb Helicase, Chain A"/>
    <property type="match status" value="1"/>
</dbReference>
<evidence type="ECO:0000256" key="1">
    <source>
        <dbReference type="ARBA" id="ARBA00008428"/>
    </source>
</evidence>
<dbReference type="EMBL" id="UOGF01000018">
    <property type="protein sequence ID" value="VAX26887.1"/>
    <property type="molecule type" value="Genomic_DNA"/>
</dbReference>
<dbReference type="NCBIfam" id="TIGR00665">
    <property type="entry name" value="DnaB"/>
    <property type="match status" value="1"/>
</dbReference>
<keyword evidence="7" id="KW-0067">ATP-binding</keyword>
<evidence type="ECO:0000256" key="9">
    <source>
        <dbReference type="ARBA" id="ARBA00023235"/>
    </source>
</evidence>
<dbReference type="EC" id="5.6.2.3" evidence="10"/>
<dbReference type="GO" id="GO:0005829">
    <property type="term" value="C:cytosol"/>
    <property type="evidence" value="ECO:0007669"/>
    <property type="project" value="TreeGrafter"/>
</dbReference>
<comment type="similarity">
    <text evidence="1">Belongs to the helicase family. DnaB subfamily.</text>
</comment>
<evidence type="ECO:0000256" key="11">
    <source>
        <dbReference type="ARBA" id="ARBA00048954"/>
    </source>
</evidence>
<keyword evidence="9" id="KW-0413">Isomerase</keyword>
<evidence type="ECO:0000259" key="12">
    <source>
        <dbReference type="PROSITE" id="PS51199"/>
    </source>
</evidence>
<evidence type="ECO:0000256" key="6">
    <source>
        <dbReference type="ARBA" id="ARBA00022806"/>
    </source>
</evidence>
<dbReference type="CDD" id="cd00984">
    <property type="entry name" value="DnaB_C"/>
    <property type="match status" value="1"/>
</dbReference>
<keyword evidence="3" id="KW-0235">DNA replication</keyword>
<evidence type="ECO:0000256" key="2">
    <source>
        <dbReference type="ARBA" id="ARBA00022515"/>
    </source>
</evidence>
<reference evidence="13" key="1">
    <citation type="submission" date="2018-06" db="EMBL/GenBank/DDBJ databases">
        <authorList>
            <person name="Zhirakovskaya E."/>
        </authorList>
    </citation>
    <scope>NUCLEOTIDE SEQUENCE</scope>
</reference>
<dbReference type="Gene3D" id="3.40.50.300">
    <property type="entry name" value="P-loop containing nucleotide triphosphate hydrolases"/>
    <property type="match status" value="1"/>
</dbReference>
<dbReference type="SMART" id="SM00382">
    <property type="entry name" value="AAA"/>
    <property type="match status" value="1"/>
</dbReference>
<dbReference type="PANTHER" id="PTHR30153:SF2">
    <property type="entry name" value="REPLICATIVE DNA HELICASE"/>
    <property type="match status" value="1"/>
</dbReference>
<keyword evidence="5 13" id="KW-0378">Hydrolase</keyword>
<dbReference type="GO" id="GO:0042802">
    <property type="term" value="F:identical protein binding"/>
    <property type="evidence" value="ECO:0007669"/>
    <property type="project" value="UniProtKB-ARBA"/>
</dbReference>
<dbReference type="FunFam" id="1.10.860.10:FF:000001">
    <property type="entry name" value="Replicative DNA helicase"/>
    <property type="match status" value="1"/>
</dbReference>
<evidence type="ECO:0000256" key="4">
    <source>
        <dbReference type="ARBA" id="ARBA00022741"/>
    </source>
</evidence>
<dbReference type="InterPro" id="IPR007693">
    <property type="entry name" value="DNA_helicase_DnaB-like_N"/>
</dbReference>
<dbReference type="SUPFAM" id="SSF52540">
    <property type="entry name" value="P-loop containing nucleoside triphosphate hydrolases"/>
    <property type="match status" value="1"/>
</dbReference>
<dbReference type="GO" id="GO:0016887">
    <property type="term" value="F:ATP hydrolysis activity"/>
    <property type="evidence" value="ECO:0007669"/>
    <property type="project" value="RHEA"/>
</dbReference>
<dbReference type="NCBIfam" id="NF004384">
    <property type="entry name" value="PRK05748.1"/>
    <property type="match status" value="1"/>
</dbReference>
<dbReference type="InterPro" id="IPR007692">
    <property type="entry name" value="DNA_helicase_DnaB"/>
</dbReference>
<evidence type="ECO:0000256" key="5">
    <source>
        <dbReference type="ARBA" id="ARBA00022801"/>
    </source>
</evidence>